<dbReference type="Proteomes" id="UP000474758">
    <property type="component" value="Unassembled WGS sequence"/>
</dbReference>
<accession>A0A6M1TY74</accession>
<comment type="caution">
    <text evidence="1">The sequence shown here is derived from an EMBL/GenBank/DDBJ whole genome shotgun (WGS) entry which is preliminary data.</text>
</comment>
<dbReference type="AlphaFoldDB" id="A0A6M1TY74"/>
<dbReference type="RefSeq" id="WP_165050709.1">
    <property type="nucleotide sequence ID" value="NZ_JAALFE010000012.1"/>
</dbReference>
<protein>
    <submittedName>
        <fullName evidence="1">Uncharacterized protein</fullName>
    </submittedName>
</protein>
<keyword evidence="2" id="KW-1185">Reference proteome</keyword>
<dbReference type="EMBL" id="JAALFE010000012">
    <property type="protein sequence ID" value="NGQ91776.1"/>
    <property type="molecule type" value="Genomic_DNA"/>
</dbReference>
<gene>
    <name evidence="1" type="ORF">G5V65_12795</name>
</gene>
<organism evidence="1 2">
    <name type="scientific">Paragemmobacter kunshanensis</name>
    <dbReference type="NCBI Taxonomy" id="2583234"/>
    <lineage>
        <taxon>Bacteria</taxon>
        <taxon>Pseudomonadati</taxon>
        <taxon>Pseudomonadota</taxon>
        <taxon>Alphaproteobacteria</taxon>
        <taxon>Rhodobacterales</taxon>
        <taxon>Paracoccaceae</taxon>
        <taxon>Paragemmobacter</taxon>
    </lineage>
</organism>
<sequence>MQIQHSHFATNASLRTALKRGLARQAMSHAAQAEGDVAALVRISTNMRPNAKAMQRLAQQLASRKGVVKVAKGDEGLVVFVRNVCQIRNQIDQQDLFTETALVYTRFAIRCLRTGVGYHVSRASFCLHALERLVERSAIALDRPLLPVADQEGMRVLRGLAQGRDFTESGDHFIPAAANGVWAGGVDQAALDEDWGLVCKDAAGVPLFSVRTFLSEDEMRPTVWYSWKQEASDR</sequence>
<evidence type="ECO:0000313" key="1">
    <source>
        <dbReference type="EMBL" id="NGQ91776.1"/>
    </source>
</evidence>
<proteinExistence type="predicted"/>
<reference evidence="1 2" key="1">
    <citation type="submission" date="2020-02" db="EMBL/GenBank/DDBJ databases">
        <title>Rhodobacter translucens sp. nov., a novel bacterium isolated from activated sludge.</title>
        <authorList>
            <person name="Liu J."/>
        </authorList>
    </citation>
    <scope>NUCLEOTIDE SEQUENCE [LARGE SCALE GENOMIC DNA]</scope>
    <source>
        <strain evidence="1 2">HX-7-19</strain>
    </source>
</reference>
<name>A0A6M1TY74_9RHOB</name>
<evidence type="ECO:0000313" key="2">
    <source>
        <dbReference type="Proteomes" id="UP000474758"/>
    </source>
</evidence>